<dbReference type="Pfam" id="PF12737">
    <property type="entry name" value="Mating_C"/>
    <property type="match status" value="1"/>
</dbReference>
<dbReference type="Proteomes" id="UP001219525">
    <property type="component" value="Unassembled WGS sequence"/>
</dbReference>
<dbReference type="EMBL" id="JARJCW010000004">
    <property type="protein sequence ID" value="KAJ7225337.1"/>
    <property type="molecule type" value="Genomic_DNA"/>
</dbReference>
<feature type="region of interest" description="Disordered" evidence="1">
    <location>
        <begin position="193"/>
        <end position="213"/>
    </location>
</feature>
<feature type="domain" description="Mating-type protein C-terminal" evidence="2">
    <location>
        <begin position="142"/>
        <end position="207"/>
    </location>
</feature>
<comment type="caution">
    <text evidence="3">The sequence shown here is derived from an EMBL/GenBank/DDBJ whole genome shotgun (WGS) entry which is preliminary data.</text>
</comment>
<evidence type="ECO:0000256" key="1">
    <source>
        <dbReference type="SAM" id="MobiDB-lite"/>
    </source>
</evidence>
<evidence type="ECO:0000313" key="3">
    <source>
        <dbReference type="EMBL" id="KAJ7225337.1"/>
    </source>
</evidence>
<keyword evidence="4" id="KW-1185">Reference proteome</keyword>
<dbReference type="AlphaFoldDB" id="A0AAD6YP49"/>
<evidence type="ECO:0000259" key="2">
    <source>
        <dbReference type="Pfam" id="PF12737"/>
    </source>
</evidence>
<evidence type="ECO:0000313" key="4">
    <source>
        <dbReference type="Proteomes" id="UP001219525"/>
    </source>
</evidence>
<organism evidence="3 4">
    <name type="scientific">Mycena pura</name>
    <dbReference type="NCBI Taxonomy" id="153505"/>
    <lineage>
        <taxon>Eukaryota</taxon>
        <taxon>Fungi</taxon>
        <taxon>Dikarya</taxon>
        <taxon>Basidiomycota</taxon>
        <taxon>Agaricomycotina</taxon>
        <taxon>Agaricomycetes</taxon>
        <taxon>Agaricomycetidae</taxon>
        <taxon>Agaricales</taxon>
        <taxon>Marasmiineae</taxon>
        <taxon>Mycenaceae</taxon>
        <taxon>Mycena</taxon>
    </lineage>
</organism>
<gene>
    <name evidence="3" type="ORF">GGX14DRAFT_638136</name>
</gene>
<feature type="compositionally biased region" description="Low complexity" evidence="1">
    <location>
        <begin position="201"/>
        <end position="212"/>
    </location>
</feature>
<accession>A0AAD6YP49</accession>
<proteinExistence type="predicted"/>
<dbReference type="InterPro" id="IPR024441">
    <property type="entry name" value="Homeodomain1_C"/>
</dbReference>
<sequence length="288" mass="31910">MASSSKFIYDTVFPEQGLAQAMLHIVRPCIEEEKKIIGTESDNGLAATLHEVTLVAKVLYHFGVDEDDIPARMEDMGMLEFYERMIAAGCCEERVSEWFVDVRRRIGWTRLLRKEFDGRRADMVEVAARLHPGSPQPLPLDIQAGFSEIEATAHEIYGHKFIPSAVSNSILVADKSLTPELEEQVRLEEVRTANVYPSPAPSGSSSPISGPGDTDLFEPGSLLVITFFDPVDYIPEDDEHHAASLPITQMTTLQAPTESDMITFDIPGLAPEIHQFFDSCAFVSSLPI</sequence>
<protein>
    <recommendedName>
        <fullName evidence="2">Mating-type protein C-terminal domain-containing protein</fullName>
    </recommendedName>
</protein>
<reference evidence="3" key="1">
    <citation type="submission" date="2023-03" db="EMBL/GenBank/DDBJ databases">
        <title>Massive genome expansion in bonnet fungi (Mycena s.s.) driven by repeated elements and novel gene families across ecological guilds.</title>
        <authorList>
            <consortium name="Lawrence Berkeley National Laboratory"/>
            <person name="Harder C.B."/>
            <person name="Miyauchi S."/>
            <person name="Viragh M."/>
            <person name="Kuo A."/>
            <person name="Thoen E."/>
            <person name="Andreopoulos B."/>
            <person name="Lu D."/>
            <person name="Skrede I."/>
            <person name="Drula E."/>
            <person name="Henrissat B."/>
            <person name="Morin E."/>
            <person name="Kohler A."/>
            <person name="Barry K."/>
            <person name="LaButti K."/>
            <person name="Morin E."/>
            <person name="Salamov A."/>
            <person name="Lipzen A."/>
            <person name="Mereny Z."/>
            <person name="Hegedus B."/>
            <person name="Baldrian P."/>
            <person name="Stursova M."/>
            <person name="Weitz H."/>
            <person name="Taylor A."/>
            <person name="Grigoriev I.V."/>
            <person name="Nagy L.G."/>
            <person name="Martin F."/>
            <person name="Kauserud H."/>
        </authorList>
    </citation>
    <scope>NUCLEOTIDE SEQUENCE</scope>
    <source>
        <strain evidence="3">9144</strain>
    </source>
</reference>
<name>A0AAD6YP49_9AGAR</name>